<name>A0A9P6R7M0_9FUNG</name>
<accession>A0A9P6R7M0</accession>
<reference evidence="1" key="1">
    <citation type="journal article" date="2020" name="Fungal Divers.">
        <title>Resolving the Mortierellaceae phylogeny through synthesis of multi-gene phylogenetics and phylogenomics.</title>
        <authorList>
            <person name="Vandepol N."/>
            <person name="Liber J."/>
            <person name="Desiro A."/>
            <person name="Na H."/>
            <person name="Kennedy M."/>
            <person name="Barry K."/>
            <person name="Grigoriev I.V."/>
            <person name="Miller A.N."/>
            <person name="O'Donnell K."/>
            <person name="Stajich J.E."/>
            <person name="Bonito G."/>
        </authorList>
    </citation>
    <scope>NUCLEOTIDE SEQUENCE</scope>
    <source>
        <strain evidence="1">NVP60</strain>
    </source>
</reference>
<dbReference type="OrthoDB" id="2434114at2759"/>
<protein>
    <submittedName>
        <fullName evidence="1">Uncharacterized protein</fullName>
    </submittedName>
</protein>
<organism evidence="1 2">
    <name type="scientific">Linnemannia gamsii</name>
    <dbReference type="NCBI Taxonomy" id="64522"/>
    <lineage>
        <taxon>Eukaryota</taxon>
        <taxon>Fungi</taxon>
        <taxon>Fungi incertae sedis</taxon>
        <taxon>Mucoromycota</taxon>
        <taxon>Mortierellomycotina</taxon>
        <taxon>Mortierellomycetes</taxon>
        <taxon>Mortierellales</taxon>
        <taxon>Mortierellaceae</taxon>
        <taxon>Linnemannia</taxon>
    </lineage>
</organism>
<gene>
    <name evidence="1" type="ORF">BGZ97_011555</name>
</gene>
<proteinExistence type="predicted"/>
<dbReference type="AlphaFoldDB" id="A0A9P6R7M0"/>
<comment type="caution">
    <text evidence="1">The sequence shown here is derived from an EMBL/GenBank/DDBJ whole genome shotgun (WGS) entry which is preliminary data.</text>
</comment>
<sequence length="296" mass="34196">MARKPPFEELLHRPLREIVLKTGFNFKDGWLNHLPFPPSLTSVTIDKSQVVSFNLARILVLCPKDLLTTTPDLEELQLISISNTNGQDWNWPNFRDHLQSLSLPLKTFHYSMLLTRLVNTEQEEEILAVCPHAKERTLLLHNLTPRIISRLTEQSVVLTTLEIILPSRPICQDNGWLLYFLDHRSGYSAYPLHRLLCEGSTLRHLKTLKMPYMTDFMDLFHRNTIYVTNDSGAQETSLPNVPGIWTCRGLQTLHLELHIHGPRAVSNFHYMRVVCGYVSRSAFVWVSNNEIVGYQR</sequence>
<dbReference type="EMBL" id="JAAAIN010000662">
    <property type="protein sequence ID" value="KAG0311925.1"/>
    <property type="molecule type" value="Genomic_DNA"/>
</dbReference>
<evidence type="ECO:0000313" key="1">
    <source>
        <dbReference type="EMBL" id="KAG0311925.1"/>
    </source>
</evidence>
<evidence type="ECO:0000313" key="2">
    <source>
        <dbReference type="Proteomes" id="UP000823405"/>
    </source>
</evidence>
<dbReference type="Proteomes" id="UP000823405">
    <property type="component" value="Unassembled WGS sequence"/>
</dbReference>
<keyword evidence="2" id="KW-1185">Reference proteome</keyword>